<feature type="domain" description="DhaL" evidence="3">
    <location>
        <begin position="7"/>
        <end position="209"/>
    </location>
</feature>
<keyword evidence="5" id="KW-1185">Reference proteome</keyword>
<reference evidence="4 5" key="1">
    <citation type="submission" date="2021-01" db="EMBL/GenBank/DDBJ databases">
        <title>011410 draft genome.</title>
        <authorList>
            <person name="Lang L."/>
        </authorList>
    </citation>
    <scope>NUCLEOTIDE SEQUENCE [LARGE SCALE GENOMIC DNA]</scope>
    <source>
        <strain evidence="4 5">KCTC 42845</strain>
    </source>
</reference>
<dbReference type="EMBL" id="JAESHT010000014">
    <property type="protein sequence ID" value="MBL3674858.1"/>
    <property type="molecule type" value="Genomic_DNA"/>
</dbReference>
<dbReference type="Gene3D" id="1.25.40.340">
    <property type="match status" value="1"/>
</dbReference>
<dbReference type="InterPro" id="IPR050861">
    <property type="entry name" value="Dihydroxyacetone_Kinase"/>
</dbReference>
<gene>
    <name evidence="4" type="primary">dhaL</name>
    <name evidence="4" type="ORF">JL111_15360</name>
</gene>
<name>A0ABS1S808_9RHOB</name>
<evidence type="ECO:0000256" key="2">
    <source>
        <dbReference type="ARBA" id="ARBA00022777"/>
    </source>
</evidence>
<dbReference type="GO" id="GO:0016301">
    <property type="term" value="F:kinase activity"/>
    <property type="evidence" value="ECO:0007669"/>
    <property type="project" value="UniProtKB-KW"/>
</dbReference>
<dbReference type="PROSITE" id="PS51480">
    <property type="entry name" value="DHAL"/>
    <property type="match status" value="1"/>
</dbReference>
<dbReference type="SUPFAM" id="SSF101473">
    <property type="entry name" value="DhaL-like"/>
    <property type="match status" value="1"/>
</dbReference>
<dbReference type="InterPro" id="IPR012737">
    <property type="entry name" value="DhaK_L_YcgS"/>
</dbReference>
<protein>
    <submittedName>
        <fullName evidence="4">Dihydroxyacetone kinase subunit L</fullName>
    </submittedName>
</protein>
<dbReference type="Proteomes" id="UP000644749">
    <property type="component" value="Unassembled WGS sequence"/>
</dbReference>
<accession>A0ABS1S808</accession>
<evidence type="ECO:0000313" key="4">
    <source>
        <dbReference type="EMBL" id="MBL3674858.1"/>
    </source>
</evidence>
<dbReference type="PANTHER" id="PTHR28629:SF4">
    <property type="entry name" value="TRIOKINASE_FMN CYCLASE"/>
    <property type="match status" value="1"/>
</dbReference>
<organism evidence="4 5">
    <name type="scientific">Paracoccus aerius</name>
    <dbReference type="NCBI Taxonomy" id="1915382"/>
    <lineage>
        <taxon>Bacteria</taxon>
        <taxon>Pseudomonadati</taxon>
        <taxon>Pseudomonadota</taxon>
        <taxon>Alphaproteobacteria</taxon>
        <taxon>Rhodobacterales</taxon>
        <taxon>Paracoccaceae</taxon>
        <taxon>Paracoccus</taxon>
    </lineage>
</organism>
<dbReference type="Pfam" id="PF02734">
    <property type="entry name" value="Dak2"/>
    <property type="match status" value="1"/>
</dbReference>
<evidence type="ECO:0000313" key="5">
    <source>
        <dbReference type="Proteomes" id="UP000644749"/>
    </source>
</evidence>
<dbReference type="RefSeq" id="WP_191311530.1">
    <property type="nucleotide sequence ID" value="NZ_BNCL01000014.1"/>
</dbReference>
<dbReference type="InterPro" id="IPR004007">
    <property type="entry name" value="DhaL_dom"/>
</dbReference>
<keyword evidence="1" id="KW-0808">Transferase</keyword>
<evidence type="ECO:0000259" key="3">
    <source>
        <dbReference type="PROSITE" id="PS51480"/>
    </source>
</evidence>
<dbReference type="NCBIfam" id="TIGR02365">
    <property type="entry name" value="dha_L_ycgS"/>
    <property type="match status" value="1"/>
</dbReference>
<keyword evidence="2 4" id="KW-0418">Kinase</keyword>
<dbReference type="SMART" id="SM01120">
    <property type="entry name" value="Dak2"/>
    <property type="match status" value="1"/>
</dbReference>
<dbReference type="PANTHER" id="PTHR28629">
    <property type="entry name" value="TRIOKINASE/FMN CYCLASE"/>
    <property type="match status" value="1"/>
</dbReference>
<proteinExistence type="predicted"/>
<sequence length="220" mass="22087">MDGLDAHQLTALFRLMSLRIDEARHMLGQLDGAIGDADHGNSMAEGFAAVVRASVQASSRGAGAGDLFAIAADSFLEAVGATTGPLYASAFLSAGQRYRGMQSLRAADIPGLIPAFASGIAARGKASAGDKTMLDVWGPAARAVVDAQAAGSAPLAVLDVALEAAEEGREATRAMTATVGRASRLGQRSLGHVDPGAASAVIIIAALRDGLAVHLGQGAG</sequence>
<comment type="caution">
    <text evidence="4">The sequence shown here is derived from an EMBL/GenBank/DDBJ whole genome shotgun (WGS) entry which is preliminary data.</text>
</comment>
<dbReference type="InterPro" id="IPR036117">
    <property type="entry name" value="DhaL_dom_sf"/>
</dbReference>
<evidence type="ECO:0000256" key="1">
    <source>
        <dbReference type="ARBA" id="ARBA00022679"/>
    </source>
</evidence>